<dbReference type="Gene3D" id="2.120.10.80">
    <property type="entry name" value="Kelch-type beta propeller"/>
    <property type="match status" value="1"/>
</dbReference>
<evidence type="ECO:0000313" key="3">
    <source>
        <dbReference type="Proteomes" id="UP000467841"/>
    </source>
</evidence>
<dbReference type="AlphaFoldDB" id="A0A6D2K7J4"/>
<evidence type="ECO:0000256" key="1">
    <source>
        <dbReference type="SAM" id="MobiDB-lite"/>
    </source>
</evidence>
<comment type="caution">
    <text evidence="2">The sequence shown here is derived from an EMBL/GenBank/DDBJ whole genome shotgun (WGS) entry which is preliminary data.</text>
</comment>
<dbReference type="InterPro" id="IPR015915">
    <property type="entry name" value="Kelch-typ_b-propeller"/>
</dbReference>
<feature type="region of interest" description="Disordered" evidence="1">
    <location>
        <begin position="1"/>
        <end position="22"/>
    </location>
</feature>
<protein>
    <recommendedName>
        <fullName evidence="4">F-box domain-containing protein</fullName>
    </recommendedName>
</protein>
<sequence length="233" mass="25668">MSNSSKEEPSPTTLPSLPDDVAPVSRSEHAVLSLFSESCDIPRVIALQSKNQRLKAISFLKEPPYKKRRKEKPSSPSYLLPPLSDDVALSCLAQLTRLDYAAFSLLSKTHRCLVASPELYKIRSQMGRTETYVYVCLRIPPAPNLLWCILRRRKTSSDLIPIPSPSFPVPSEGSTVVALDSAVYVIGGLIKGSRTSDVSLLDCRTHRWRHVPSMSRGSHANRSPTCYSSTAGG</sequence>
<dbReference type="InterPro" id="IPR006652">
    <property type="entry name" value="Kelch_1"/>
</dbReference>
<dbReference type="OrthoDB" id="45365at2759"/>
<dbReference type="InterPro" id="IPR050354">
    <property type="entry name" value="F-box/kelch-repeat_ARATH"/>
</dbReference>
<dbReference type="SUPFAM" id="SSF117281">
    <property type="entry name" value="Kelch motif"/>
    <property type="match status" value="1"/>
</dbReference>
<feature type="compositionally biased region" description="Polar residues" evidence="1">
    <location>
        <begin position="215"/>
        <end position="233"/>
    </location>
</feature>
<feature type="region of interest" description="Disordered" evidence="1">
    <location>
        <begin position="213"/>
        <end position="233"/>
    </location>
</feature>
<dbReference type="Proteomes" id="UP000467841">
    <property type="component" value="Unassembled WGS sequence"/>
</dbReference>
<reference evidence="2" key="1">
    <citation type="submission" date="2020-01" db="EMBL/GenBank/DDBJ databases">
        <authorList>
            <person name="Mishra B."/>
        </authorList>
    </citation>
    <scope>NUCLEOTIDE SEQUENCE [LARGE SCALE GENOMIC DNA]</scope>
</reference>
<name>A0A6D2K7J4_9BRAS</name>
<keyword evidence="3" id="KW-1185">Reference proteome</keyword>
<accession>A0A6D2K7J4</accession>
<dbReference type="PANTHER" id="PTHR24414:SF184">
    <property type="entry name" value="GALACTOSE OXIDASE_KELCH REPEAT SUPERFAMILY PROTEIN"/>
    <property type="match status" value="1"/>
</dbReference>
<organism evidence="2 3">
    <name type="scientific">Microthlaspi erraticum</name>
    <dbReference type="NCBI Taxonomy" id="1685480"/>
    <lineage>
        <taxon>Eukaryota</taxon>
        <taxon>Viridiplantae</taxon>
        <taxon>Streptophyta</taxon>
        <taxon>Embryophyta</taxon>
        <taxon>Tracheophyta</taxon>
        <taxon>Spermatophyta</taxon>
        <taxon>Magnoliopsida</taxon>
        <taxon>eudicotyledons</taxon>
        <taxon>Gunneridae</taxon>
        <taxon>Pentapetalae</taxon>
        <taxon>rosids</taxon>
        <taxon>malvids</taxon>
        <taxon>Brassicales</taxon>
        <taxon>Brassicaceae</taxon>
        <taxon>Coluteocarpeae</taxon>
        <taxon>Microthlaspi</taxon>
    </lineage>
</organism>
<proteinExistence type="predicted"/>
<gene>
    <name evidence="2" type="ORF">MERR_LOCUS35345</name>
</gene>
<dbReference type="EMBL" id="CACVBM020001385">
    <property type="protein sequence ID" value="CAA7048110.1"/>
    <property type="molecule type" value="Genomic_DNA"/>
</dbReference>
<evidence type="ECO:0000313" key="2">
    <source>
        <dbReference type="EMBL" id="CAA7048110.1"/>
    </source>
</evidence>
<evidence type="ECO:0008006" key="4">
    <source>
        <dbReference type="Google" id="ProtNLM"/>
    </source>
</evidence>
<dbReference type="PANTHER" id="PTHR24414">
    <property type="entry name" value="F-BOX/KELCH-REPEAT PROTEIN SKIP4"/>
    <property type="match status" value="1"/>
</dbReference>
<dbReference type="Pfam" id="PF01344">
    <property type="entry name" value="Kelch_1"/>
    <property type="match status" value="1"/>
</dbReference>